<accession>A0A8J2VVH9</accession>
<dbReference type="Proteomes" id="UP000628775">
    <property type="component" value="Unassembled WGS sequence"/>
</dbReference>
<dbReference type="EMBL" id="BMIR01000006">
    <property type="protein sequence ID" value="GGE39089.1"/>
    <property type="molecule type" value="Genomic_DNA"/>
</dbReference>
<dbReference type="AlphaFoldDB" id="A0A8J2VVH9"/>
<feature type="region of interest" description="Disordered" evidence="2">
    <location>
        <begin position="84"/>
        <end position="111"/>
    </location>
</feature>
<sequence>MAKSKKSSGISVETFTHKLDMLEVKVDQIERKVANKADEIVTVQILEHRRELEEIYRIIQDIDVHIESIEAQLRLFEERKQQISEHQETLPLSRKNRKEIKGSKSMSPLFS</sequence>
<feature type="coiled-coil region" evidence="1">
    <location>
        <begin position="12"/>
        <end position="39"/>
    </location>
</feature>
<keyword evidence="1" id="KW-0175">Coiled coil</keyword>
<keyword evidence="4" id="KW-1185">Reference proteome</keyword>
<reference evidence="3" key="1">
    <citation type="journal article" date="2014" name="Int. J. Syst. Evol. Microbiol.">
        <title>Complete genome sequence of Corynebacterium casei LMG S-19264T (=DSM 44701T), isolated from a smear-ripened cheese.</title>
        <authorList>
            <consortium name="US DOE Joint Genome Institute (JGI-PGF)"/>
            <person name="Walter F."/>
            <person name="Albersmeier A."/>
            <person name="Kalinowski J."/>
            <person name="Ruckert C."/>
        </authorList>
    </citation>
    <scope>NUCLEOTIDE SEQUENCE</scope>
    <source>
        <strain evidence="3">CGMCC 1.15371</strain>
    </source>
</reference>
<evidence type="ECO:0000256" key="1">
    <source>
        <dbReference type="SAM" id="Coils"/>
    </source>
</evidence>
<protein>
    <submittedName>
        <fullName evidence="3">Uncharacterized protein</fullName>
    </submittedName>
</protein>
<evidence type="ECO:0000313" key="4">
    <source>
        <dbReference type="Proteomes" id="UP000628775"/>
    </source>
</evidence>
<proteinExistence type="predicted"/>
<evidence type="ECO:0000256" key="2">
    <source>
        <dbReference type="SAM" id="MobiDB-lite"/>
    </source>
</evidence>
<reference evidence="3" key="2">
    <citation type="submission" date="2020-09" db="EMBL/GenBank/DDBJ databases">
        <authorList>
            <person name="Sun Q."/>
            <person name="Zhou Y."/>
        </authorList>
    </citation>
    <scope>NUCLEOTIDE SEQUENCE</scope>
    <source>
        <strain evidence="3">CGMCC 1.15371</strain>
    </source>
</reference>
<gene>
    <name evidence="3" type="ORF">GCM10011391_17360</name>
</gene>
<comment type="caution">
    <text evidence="3">The sequence shown here is derived from an EMBL/GenBank/DDBJ whole genome shotgun (WGS) entry which is preliminary data.</text>
</comment>
<dbReference type="RefSeq" id="WP_188692231.1">
    <property type="nucleotide sequence ID" value="NZ_BMIR01000006.1"/>
</dbReference>
<evidence type="ECO:0000313" key="3">
    <source>
        <dbReference type="EMBL" id="GGE39089.1"/>
    </source>
</evidence>
<name>A0A8J2VVH9_9BACL</name>
<organism evidence="3 4">
    <name type="scientific">Pullulanibacillus camelliae</name>
    <dbReference type="NCBI Taxonomy" id="1707096"/>
    <lineage>
        <taxon>Bacteria</taxon>
        <taxon>Bacillati</taxon>
        <taxon>Bacillota</taxon>
        <taxon>Bacilli</taxon>
        <taxon>Bacillales</taxon>
        <taxon>Sporolactobacillaceae</taxon>
        <taxon>Pullulanibacillus</taxon>
    </lineage>
</organism>